<evidence type="ECO:0000313" key="1">
    <source>
        <dbReference type="EMBL" id="ART30669.1"/>
    </source>
</evidence>
<dbReference type="AlphaFoldDB" id="A0A1Y0AZV9"/>
<dbReference type="EMBL" id="KY774314">
    <property type="protein sequence ID" value="ART30669.1"/>
    <property type="molecule type" value="Genomic_DNA"/>
</dbReference>
<name>A0A1Y0AZV9_9LAMI</name>
<accession>A0A1Y0AZV9</accession>
<gene>
    <name evidence="1" type="ORF">AEK19_MT0399</name>
</gene>
<protein>
    <submittedName>
        <fullName evidence="1">Uncharacterized protein</fullName>
    </submittedName>
</protein>
<organism evidence="1">
    <name type="scientific">Utricularia reniformis</name>
    <dbReference type="NCBI Taxonomy" id="192314"/>
    <lineage>
        <taxon>Eukaryota</taxon>
        <taxon>Viridiplantae</taxon>
        <taxon>Streptophyta</taxon>
        <taxon>Embryophyta</taxon>
        <taxon>Tracheophyta</taxon>
        <taxon>Spermatophyta</taxon>
        <taxon>Magnoliopsida</taxon>
        <taxon>eudicotyledons</taxon>
        <taxon>Gunneridae</taxon>
        <taxon>Pentapetalae</taxon>
        <taxon>asterids</taxon>
        <taxon>lamiids</taxon>
        <taxon>Lamiales</taxon>
        <taxon>Lentibulariaceae</taxon>
        <taxon>Utricularia</taxon>
    </lineage>
</organism>
<sequence>MLLLDSLGLKQMGRVDILYKLDLHASLRYIPTSLLLDRVKRRRIRFQTYFIFPVSPYL</sequence>
<reference evidence="1" key="1">
    <citation type="submission" date="2017-03" db="EMBL/GenBank/DDBJ databases">
        <title>The mitochondrial genome of the carnivorous plant Utricularia reniformis (Lentibulariaceae): structure, comparative analysis and evolutionary landmarks.</title>
        <authorList>
            <person name="Silva S.R."/>
            <person name="Alvarenga D.O."/>
            <person name="Michael T.P."/>
            <person name="Miranda V.F.O."/>
            <person name="Varani A.M."/>
        </authorList>
    </citation>
    <scope>NUCLEOTIDE SEQUENCE</scope>
</reference>
<proteinExistence type="predicted"/>
<geneLocation type="mitochondrion" evidence="1"/>
<keyword evidence="1" id="KW-0496">Mitochondrion</keyword>